<evidence type="ECO:0000256" key="2">
    <source>
        <dbReference type="SAM" id="MobiDB-lite"/>
    </source>
</evidence>
<reference evidence="4" key="2">
    <citation type="submission" date="2021-01" db="EMBL/GenBank/DDBJ databases">
        <authorList>
            <person name="Schikora-Tamarit M.A."/>
        </authorList>
    </citation>
    <scope>NUCLEOTIDE SEQUENCE</scope>
    <source>
        <strain evidence="4">CBS6341</strain>
    </source>
</reference>
<dbReference type="PANTHER" id="PTHR22306">
    <property type="entry name" value="CHROMOSOME 7 OPEN READING FRAME 50"/>
    <property type="match status" value="1"/>
</dbReference>
<dbReference type="PANTHER" id="PTHR22306:SF2">
    <property type="entry name" value="CHROMOSOME 7 OPEN READING FRAME 50"/>
    <property type="match status" value="1"/>
</dbReference>
<feature type="compositionally biased region" description="Basic and acidic residues" evidence="2">
    <location>
        <begin position="236"/>
        <end position="272"/>
    </location>
</feature>
<feature type="compositionally biased region" description="Basic and acidic residues" evidence="2">
    <location>
        <begin position="70"/>
        <end position="80"/>
    </location>
</feature>
<proteinExistence type="predicted"/>
<evidence type="ECO:0000256" key="1">
    <source>
        <dbReference type="SAM" id="Coils"/>
    </source>
</evidence>
<feature type="region of interest" description="Disordered" evidence="2">
    <location>
        <begin position="232"/>
        <end position="293"/>
    </location>
</feature>
<dbReference type="AlphaFoldDB" id="A0A9P8TI14"/>
<dbReference type="EMBL" id="JAEUBF010000315">
    <property type="protein sequence ID" value="KAH3679385.1"/>
    <property type="molecule type" value="Genomic_DNA"/>
</dbReference>
<evidence type="ECO:0000313" key="4">
    <source>
        <dbReference type="EMBL" id="KAH3679385.1"/>
    </source>
</evidence>
<dbReference type="OrthoDB" id="10261563at2759"/>
<feature type="coiled-coil region" evidence="1">
    <location>
        <begin position="149"/>
        <end position="185"/>
    </location>
</feature>
<feature type="region of interest" description="Disordered" evidence="2">
    <location>
        <begin position="25"/>
        <end position="80"/>
    </location>
</feature>
<organism evidence="4 5">
    <name type="scientific">Wickerhamomyces mucosus</name>
    <dbReference type="NCBI Taxonomy" id="1378264"/>
    <lineage>
        <taxon>Eukaryota</taxon>
        <taxon>Fungi</taxon>
        <taxon>Dikarya</taxon>
        <taxon>Ascomycota</taxon>
        <taxon>Saccharomycotina</taxon>
        <taxon>Saccharomycetes</taxon>
        <taxon>Phaffomycetales</taxon>
        <taxon>Wickerhamomycetaceae</taxon>
        <taxon>Wickerhamomyces</taxon>
    </lineage>
</organism>
<sequence length="390" mass="45466">MSDHIPAWKRIGLKVQEELENDPLSLTTHLDSGKVTNKQAKQLNKRKRAKEAETSGDLITKKQPKRVKLPKSERAPPPERDQLVYLKTYTTDRDDWKFSKQKQNWILKHIKVIEDKYEEYLVNYLVGLQGASKDRLLEDLRKIIGIWNASQKEHAKKEAEAKINKTNEEQENEDAKIVAEKKLQEDKKLKKSKNSSSKVEDDSDSVDYDYALRAKKIIEAISDETLILEGTEDEIKEPKKDTHESSEVLNEETNHEGEKVLDENHVDSEATKDLAISIEPETLDQSNSKPLDNLIIEQVEVIDYVADADYEDEDQENDQEIEASDINDDLQSEPSKFEKEIEKNREKKEKKKKEKEEIQKKEKKERKTKKDEKEKKEKTKSKEGKKEKRK</sequence>
<keyword evidence="5" id="KW-1185">Reference proteome</keyword>
<reference evidence="4" key="1">
    <citation type="journal article" date="2021" name="Open Biol.">
        <title>Shared evolutionary footprints suggest mitochondrial oxidative damage underlies multiple complex I losses in fungi.</title>
        <authorList>
            <person name="Schikora-Tamarit M.A."/>
            <person name="Marcet-Houben M."/>
            <person name="Nosek J."/>
            <person name="Gabaldon T."/>
        </authorList>
    </citation>
    <scope>NUCLEOTIDE SEQUENCE</scope>
    <source>
        <strain evidence="4">CBS6341</strain>
    </source>
</reference>
<name>A0A9P8TI14_9ASCO</name>
<feature type="domain" description="WKF" evidence="3">
    <location>
        <begin position="85"/>
        <end position="142"/>
    </location>
</feature>
<comment type="caution">
    <text evidence="4">The sequence shown here is derived from an EMBL/GenBank/DDBJ whole genome shotgun (WGS) entry which is preliminary data.</text>
</comment>
<feature type="compositionally biased region" description="Polar residues" evidence="2">
    <location>
        <begin position="25"/>
        <end position="42"/>
    </location>
</feature>
<feature type="compositionally biased region" description="Acidic residues" evidence="2">
    <location>
        <begin position="306"/>
        <end position="331"/>
    </location>
</feature>
<accession>A0A9P8TI14</accession>
<dbReference type="InterPro" id="IPR019327">
    <property type="entry name" value="WKF"/>
</dbReference>
<dbReference type="Pfam" id="PF10180">
    <property type="entry name" value="WKF"/>
    <property type="match status" value="1"/>
</dbReference>
<keyword evidence="1" id="KW-0175">Coiled coil</keyword>
<feature type="compositionally biased region" description="Basic and acidic residues" evidence="2">
    <location>
        <begin position="335"/>
        <end position="347"/>
    </location>
</feature>
<protein>
    <recommendedName>
        <fullName evidence="3">WKF domain-containing protein</fullName>
    </recommendedName>
</protein>
<feature type="compositionally biased region" description="Basic and acidic residues" evidence="2">
    <location>
        <begin position="368"/>
        <end position="390"/>
    </location>
</feature>
<dbReference type="Proteomes" id="UP000769528">
    <property type="component" value="Unassembled WGS sequence"/>
</dbReference>
<feature type="region of interest" description="Disordered" evidence="2">
    <location>
        <begin position="306"/>
        <end position="390"/>
    </location>
</feature>
<evidence type="ECO:0000313" key="5">
    <source>
        <dbReference type="Proteomes" id="UP000769528"/>
    </source>
</evidence>
<gene>
    <name evidence="4" type="ORF">WICMUC_001005</name>
</gene>
<evidence type="ECO:0000259" key="3">
    <source>
        <dbReference type="Pfam" id="PF10180"/>
    </source>
</evidence>